<keyword evidence="5" id="KW-0479">Metal-binding</keyword>
<comment type="caution">
    <text evidence="12">The sequence shown here is derived from an EMBL/GenBank/DDBJ whole genome shotgun (WGS) entry which is preliminary data.</text>
</comment>
<dbReference type="PANTHER" id="PTHR11601:SF34">
    <property type="entry name" value="CYSTEINE DESULFURASE"/>
    <property type="match status" value="1"/>
</dbReference>
<dbReference type="PROSITE" id="PS00595">
    <property type="entry name" value="AA_TRANSFER_CLASS_5"/>
    <property type="match status" value="1"/>
</dbReference>
<dbReference type="InterPro" id="IPR000192">
    <property type="entry name" value="Aminotrans_V_dom"/>
</dbReference>
<evidence type="ECO:0000256" key="6">
    <source>
        <dbReference type="ARBA" id="ARBA00022898"/>
    </source>
</evidence>
<evidence type="ECO:0000256" key="5">
    <source>
        <dbReference type="ARBA" id="ARBA00022723"/>
    </source>
</evidence>
<organism evidence="12 13">
    <name type="scientific">Flavobacterium algoritolerans</name>
    <dbReference type="NCBI Taxonomy" id="3041254"/>
    <lineage>
        <taxon>Bacteria</taxon>
        <taxon>Pseudomonadati</taxon>
        <taxon>Bacteroidota</taxon>
        <taxon>Flavobacteriia</taxon>
        <taxon>Flavobacteriales</taxon>
        <taxon>Flavobacteriaceae</taxon>
        <taxon>Flavobacterium</taxon>
    </lineage>
</organism>
<comment type="cofactor">
    <cofactor evidence="1 10">
        <name>pyridoxal 5'-phosphate</name>
        <dbReference type="ChEBI" id="CHEBI:597326"/>
    </cofactor>
</comment>
<feature type="domain" description="Aminotransferase class V" evidence="11">
    <location>
        <begin position="4"/>
        <end position="367"/>
    </location>
</feature>
<comment type="catalytic activity">
    <reaction evidence="9">
        <text>(sulfur carrier)-H + L-cysteine = (sulfur carrier)-SH + L-alanine</text>
        <dbReference type="Rhea" id="RHEA:43892"/>
        <dbReference type="Rhea" id="RHEA-COMP:14737"/>
        <dbReference type="Rhea" id="RHEA-COMP:14739"/>
        <dbReference type="ChEBI" id="CHEBI:29917"/>
        <dbReference type="ChEBI" id="CHEBI:35235"/>
        <dbReference type="ChEBI" id="CHEBI:57972"/>
        <dbReference type="ChEBI" id="CHEBI:64428"/>
        <dbReference type="EC" id="2.8.1.7"/>
    </reaction>
</comment>
<dbReference type="PANTHER" id="PTHR11601">
    <property type="entry name" value="CYSTEINE DESULFURYLASE FAMILY MEMBER"/>
    <property type="match status" value="1"/>
</dbReference>
<keyword evidence="7" id="KW-0408">Iron</keyword>
<reference evidence="12 13" key="1">
    <citation type="submission" date="2023-04" db="EMBL/GenBank/DDBJ databases">
        <title>Two novel species of Flavobacterium.</title>
        <authorList>
            <person name="Liu Q."/>
            <person name="Xin Y.-H."/>
        </authorList>
    </citation>
    <scope>NUCLEOTIDE SEQUENCE [LARGE SCALE GENOMIC DNA]</scope>
    <source>
        <strain evidence="12 13">LB1P51</strain>
    </source>
</reference>
<evidence type="ECO:0000256" key="8">
    <source>
        <dbReference type="ARBA" id="ARBA00023014"/>
    </source>
</evidence>
<evidence type="ECO:0000256" key="7">
    <source>
        <dbReference type="ARBA" id="ARBA00023004"/>
    </source>
</evidence>
<dbReference type="InterPro" id="IPR015422">
    <property type="entry name" value="PyrdxlP-dep_Trfase_small"/>
</dbReference>
<gene>
    <name evidence="12" type="ORF">QLS65_06490</name>
</gene>
<evidence type="ECO:0000256" key="1">
    <source>
        <dbReference type="ARBA" id="ARBA00001933"/>
    </source>
</evidence>
<dbReference type="Gene3D" id="3.90.1150.10">
    <property type="entry name" value="Aspartate Aminotransferase, domain 1"/>
    <property type="match status" value="1"/>
</dbReference>
<evidence type="ECO:0000256" key="2">
    <source>
        <dbReference type="ARBA" id="ARBA00006490"/>
    </source>
</evidence>
<comment type="similarity">
    <text evidence="2">Belongs to the class-V pyridoxal-phosphate-dependent aminotransferase family. NifS/IscS subfamily.</text>
</comment>
<evidence type="ECO:0000259" key="11">
    <source>
        <dbReference type="Pfam" id="PF00266"/>
    </source>
</evidence>
<evidence type="ECO:0000256" key="4">
    <source>
        <dbReference type="ARBA" id="ARBA00022679"/>
    </source>
</evidence>
<dbReference type="InterPro" id="IPR015421">
    <property type="entry name" value="PyrdxlP-dep_Trfase_major"/>
</dbReference>
<keyword evidence="8" id="KW-0411">Iron-sulfur</keyword>
<dbReference type="InterPro" id="IPR015424">
    <property type="entry name" value="PyrdxlP-dep_Trfase"/>
</dbReference>
<keyword evidence="13" id="KW-1185">Reference proteome</keyword>
<evidence type="ECO:0000256" key="3">
    <source>
        <dbReference type="ARBA" id="ARBA00012239"/>
    </source>
</evidence>
<evidence type="ECO:0000313" key="12">
    <source>
        <dbReference type="EMBL" id="MDI5894534.1"/>
    </source>
</evidence>
<dbReference type="SUPFAM" id="SSF53383">
    <property type="entry name" value="PLP-dependent transferases"/>
    <property type="match status" value="1"/>
</dbReference>
<dbReference type="PIRSF" id="PIRSF005572">
    <property type="entry name" value="NifS"/>
    <property type="match status" value="1"/>
</dbReference>
<dbReference type="InterPro" id="IPR020578">
    <property type="entry name" value="Aminotrans_V_PyrdxlP_BS"/>
</dbReference>
<dbReference type="EC" id="2.8.1.7" evidence="3"/>
<dbReference type="Pfam" id="PF00266">
    <property type="entry name" value="Aminotran_5"/>
    <property type="match status" value="1"/>
</dbReference>
<dbReference type="EMBL" id="JASCRZ010000002">
    <property type="protein sequence ID" value="MDI5894534.1"/>
    <property type="molecule type" value="Genomic_DNA"/>
</dbReference>
<sequence>MKKVYLDNASTTAIRTEVIQEMTKVMTEDYGNPSSTHSLGRAAKSILELSRKSIAKNLNATAQEIIFTSCGTEANNWILRSAVKDLQVKRIITSKIEHHAVLYTALVLEKEYDIQIDYVNVKPNGEIDITHLVELLSQEKKTLVSLMHVNNETGNVLDLERIGRICQEHNVLFHSDTVQSIGKATIDLQTIPVDFIVASAHKFHGPKGVGFAFIRKNSGLQPLFFGGEQEKGLRAGTEALHQIAGMAKALEVSYTNLETEQKHITELKSYLIDQLKIEFPEFKINGNPDSFYTVLNVLLPFAAAKTAMILFHLDMKGIAVSRGSACQSGSVKPSHVLAEMLSEEDLKKPSLRISFSHFNTKEDIDLLIEALKSI</sequence>
<dbReference type="InterPro" id="IPR016454">
    <property type="entry name" value="Cysteine_dSase"/>
</dbReference>
<accession>A0ABT6V8J8</accession>
<proteinExistence type="inferred from homology"/>
<dbReference type="Gene3D" id="1.10.260.50">
    <property type="match status" value="1"/>
</dbReference>
<evidence type="ECO:0000256" key="10">
    <source>
        <dbReference type="RuleBase" id="RU004504"/>
    </source>
</evidence>
<keyword evidence="6" id="KW-0663">Pyridoxal phosphate</keyword>
<evidence type="ECO:0000256" key="9">
    <source>
        <dbReference type="ARBA" id="ARBA00050776"/>
    </source>
</evidence>
<dbReference type="RefSeq" id="WP_282716060.1">
    <property type="nucleotide sequence ID" value="NZ_JASCRZ010000002.1"/>
</dbReference>
<name>A0ABT6V8J8_9FLAO</name>
<evidence type="ECO:0000313" key="13">
    <source>
        <dbReference type="Proteomes" id="UP001243403"/>
    </source>
</evidence>
<dbReference type="Proteomes" id="UP001243403">
    <property type="component" value="Unassembled WGS sequence"/>
</dbReference>
<dbReference type="Gene3D" id="3.40.640.10">
    <property type="entry name" value="Type I PLP-dependent aspartate aminotransferase-like (Major domain)"/>
    <property type="match status" value="1"/>
</dbReference>
<protein>
    <recommendedName>
        <fullName evidence="3">cysteine desulfurase</fullName>
        <ecNumber evidence="3">2.8.1.7</ecNumber>
    </recommendedName>
</protein>
<keyword evidence="4" id="KW-0808">Transferase</keyword>